<evidence type="ECO:0000256" key="1">
    <source>
        <dbReference type="SAM" id="MobiDB-lite"/>
    </source>
</evidence>
<reference evidence="2 3" key="1">
    <citation type="submission" date="2018-07" db="EMBL/GenBank/DDBJ databases">
        <title>Streptomyces species from bats.</title>
        <authorList>
            <person name="Dunlap C."/>
        </authorList>
    </citation>
    <scope>NUCLEOTIDE SEQUENCE [LARGE SCALE GENOMIC DNA]</scope>
    <source>
        <strain evidence="2 3">AC230</strain>
    </source>
</reference>
<dbReference type="OrthoDB" id="3723950at2"/>
<protein>
    <recommendedName>
        <fullName evidence="4">CHAT domain-containing protein</fullName>
    </recommendedName>
</protein>
<feature type="region of interest" description="Disordered" evidence="1">
    <location>
        <begin position="286"/>
        <end position="311"/>
    </location>
</feature>
<keyword evidence="3" id="KW-1185">Reference proteome</keyword>
<evidence type="ECO:0008006" key="4">
    <source>
        <dbReference type="Google" id="ProtNLM"/>
    </source>
</evidence>
<dbReference type="EMBL" id="QQNA01000445">
    <property type="protein sequence ID" value="RDG30382.1"/>
    <property type="molecule type" value="Genomic_DNA"/>
</dbReference>
<name>A0A370APH6_9ACTN</name>
<evidence type="ECO:0000313" key="3">
    <source>
        <dbReference type="Proteomes" id="UP000253741"/>
    </source>
</evidence>
<sequence>MADAGDLYISWRWTHDLAATGVGRVPRGQLDHALAALATALPGPSPALDRALTTGALASYSGELALAELLSRTLLPYGLAKQLYELYQRGVRPHLRIQPSPRTAQVPWELLAPDPGVRLMEIADLSLLAQASVIHAPGRPSRPWAATRRLPVIGVLDPRVPGFRADSSLGSVLGRIGPGAPVARMVAGYAAEDRWRPAVSDPADAFRRTDLDRDWLGAALREGAGRLLYVGHVTAAAPASGLSENAQLHLSCSDGTSGFAPPLRSHRPLSAKDLLLGTYGLVPGTDGLDGNGGGGHGSSDGSGGSGGARSGAELWPIPGRVALIACESGGDLRFVEALGLATAMIHGGAETVTTGRWTLPTDLAFHRLAGTAPTSRPLQDAILAIDATHEADDAVAAHGRWQRERLAAWRELRTVEHSPVLWGAFALISTVGLR</sequence>
<proteinExistence type="predicted"/>
<dbReference type="AlphaFoldDB" id="A0A370APH6"/>
<comment type="caution">
    <text evidence="2">The sequence shown here is derived from an EMBL/GenBank/DDBJ whole genome shotgun (WGS) entry which is preliminary data.</text>
</comment>
<evidence type="ECO:0000313" key="2">
    <source>
        <dbReference type="EMBL" id="RDG30382.1"/>
    </source>
</evidence>
<dbReference type="Proteomes" id="UP000253741">
    <property type="component" value="Unassembled WGS sequence"/>
</dbReference>
<accession>A0A370APH6</accession>
<organism evidence="2 3">
    <name type="scientific">Streptomyces corynorhini</name>
    <dbReference type="NCBI Taxonomy" id="2282652"/>
    <lineage>
        <taxon>Bacteria</taxon>
        <taxon>Bacillati</taxon>
        <taxon>Actinomycetota</taxon>
        <taxon>Actinomycetes</taxon>
        <taxon>Kitasatosporales</taxon>
        <taxon>Streptomycetaceae</taxon>
        <taxon>Streptomyces</taxon>
    </lineage>
</organism>
<gene>
    <name evidence="2" type="ORF">DVH02_34295</name>
</gene>
<feature type="compositionally biased region" description="Gly residues" evidence="1">
    <location>
        <begin position="287"/>
        <end position="309"/>
    </location>
</feature>